<evidence type="ECO:0000313" key="1">
    <source>
        <dbReference type="EMBL" id="ONH84680.1"/>
    </source>
</evidence>
<dbReference type="AlphaFoldDB" id="A0A1S8DAR1"/>
<evidence type="ECO:0000313" key="2">
    <source>
        <dbReference type="Proteomes" id="UP000054844"/>
    </source>
</evidence>
<keyword evidence="2" id="KW-1185">Reference proteome</keyword>
<accession>A0A1S8DAR1</accession>
<dbReference type="STRING" id="207340.APZ41_002735"/>
<reference evidence="1" key="1">
    <citation type="submission" date="2016-12" db="EMBL/GenBank/DDBJ databases">
        <title>Draft genome sequence of Roseomonas mucosa strain AU37, isolated from a peripheral intravenous catheter.</title>
        <authorList>
            <person name="Choudhury M.A."/>
            <person name="Sidjabat H.E."/>
            <person name="Wailan A.M."/>
            <person name="Zhang L."/>
            <person name="Marsh N.M."/>
            <person name="Rickard C.M."/>
            <person name="Davies M."/>
            <person name="Mcmillan D.J."/>
        </authorList>
    </citation>
    <scope>NUCLEOTIDE SEQUENCE [LARGE SCALE GENOMIC DNA]</scope>
    <source>
        <strain evidence="1">AU37</strain>
    </source>
</reference>
<sequence>MAGTAAGAAVGMPNPASVFCRDQGGTTQLRKQADGSVIGLCRFPDGRLCEEWSLFRSGACLPPR</sequence>
<organism evidence="1 2">
    <name type="scientific">Roseomonas mucosa</name>
    <dbReference type="NCBI Taxonomy" id="207340"/>
    <lineage>
        <taxon>Bacteria</taxon>
        <taxon>Pseudomonadati</taxon>
        <taxon>Pseudomonadota</taxon>
        <taxon>Alphaproteobacteria</taxon>
        <taxon>Acetobacterales</taxon>
        <taxon>Roseomonadaceae</taxon>
        <taxon>Roseomonas</taxon>
    </lineage>
</organism>
<proteinExistence type="predicted"/>
<dbReference type="Pfam" id="PF03891">
    <property type="entry name" value="DUF333"/>
    <property type="match status" value="1"/>
</dbReference>
<comment type="caution">
    <text evidence="1">The sequence shown here is derived from an EMBL/GenBank/DDBJ whole genome shotgun (WGS) entry which is preliminary data.</text>
</comment>
<dbReference type="PANTHER" id="PTHR38008:SF2">
    <property type="entry name" value="HEMOLYSIN"/>
    <property type="match status" value="1"/>
</dbReference>
<protein>
    <recommendedName>
        <fullName evidence="3">Hemolysin</fullName>
    </recommendedName>
</protein>
<dbReference type="EMBL" id="LLWF02000004">
    <property type="protein sequence ID" value="ONH84680.1"/>
    <property type="molecule type" value="Genomic_DNA"/>
</dbReference>
<name>A0A1S8DAR1_9PROT</name>
<evidence type="ECO:0008006" key="3">
    <source>
        <dbReference type="Google" id="ProtNLM"/>
    </source>
</evidence>
<dbReference type="PANTHER" id="PTHR38008">
    <property type="entry name" value="HEMOLYSIN-RELATED"/>
    <property type="match status" value="1"/>
</dbReference>
<dbReference type="Proteomes" id="UP000054844">
    <property type="component" value="Unassembled WGS sequence"/>
</dbReference>
<dbReference type="InterPro" id="IPR005590">
    <property type="entry name" value="DUF333"/>
</dbReference>
<gene>
    <name evidence="1" type="ORF">APZ41_002735</name>
</gene>